<keyword evidence="3" id="KW-1185">Reference proteome</keyword>
<sequence length="185" mass="21339">MLNGLSAPYEPIVLALENLGIDLTSNLVKSKLLQEDIELDKNEQAQSAGTDPFHFIDSGSRYLPTFIDDFTRKAFGTAYVYIAQQFRDKLDFKNKKLIFVRYHTESKSYRLVDPATYKITNSRDVVFIENCYCTEQKDNNNCSETEKAQLEIPLSSCDTKIHDSNNPPNQTNQKDLIWKLKMRQL</sequence>
<dbReference type="EMBL" id="VTPC01000009">
    <property type="protein sequence ID" value="KAF2906153.1"/>
    <property type="molecule type" value="Genomic_DNA"/>
</dbReference>
<gene>
    <name evidence="2" type="ORF">ILUMI_00026</name>
</gene>
<protein>
    <recommendedName>
        <fullName evidence="1">Retroviral polymerase SH3-like domain-containing protein</fullName>
    </recommendedName>
</protein>
<evidence type="ECO:0000313" key="2">
    <source>
        <dbReference type="EMBL" id="KAF2906153.1"/>
    </source>
</evidence>
<proteinExistence type="predicted"/>
<dbReference type="OrthoDB" id="413361at2759"/>
<name>A0A8K0DN52_IGNLU</name>
<dbReference type="Pfam" id="PF25597">
    <property type="entry name" value="SH3_retrovirus"/>
    <property type="match status" value="1"/>
</dbReference>
<dbReference type="InterPro" id="IPR057670">
    <property type="entry name" value="SH3_retrovirus"/>
</dbReference>
<feature type="domain" description="Retroviral polymerase SH3-like" evidence="1">
    <location>
        <begin position="77"/>
        <end position="137"/>
    </location>
</feature>
<reference evidence="2" key="1">
    <citation type="submission" date="2019-08" db="EMBL/GenBank/DDBJ databases">
        <title>The genome of the North American firefly Photinus pyralis.</title>
        <authorList>
            <consortium name="Photinus pyralis genome working group"/>
            <person name="Fallon T.R."/>
            <person name="Sander Lower S.E."/>
            <person name="Weng J.-K."/>
        </authorList>
    </citation>
    <scope>NUCLEOTIDE SEQUENCE</scope>
    <source>
        <strain evidence="2">TRF0915ILg1</strain>
        <tissue evidence="2">Whole body</tissue>
    </source>
</reference>
<evidence type="ECO:0000259" key="1">
    <source>
        <dbReference type="Pfam" id="PF25597"/>
    </source>
</evidence>
<comment type="caution">
    <text evidence="2">The sequence shown here is derived from an EMBL/GenBank/DDBJ whole genome shotgun (WGS) entry which is preliminary data.</text>
</comment>
<dbReference type="Proteomes" id="UP000801492">
    <property type="component" value="Unassembled WGS sequence"/>
</dbReference>
<organism evidence="2 3">
    <name type="scientific">Ignelater luminosus</name>
    <name type="common">Cucubano</name>
    <name type="synonym">Pyrophorus luminosus</name>
    <dbReference type="NCBI Taxonomy" id="2038154"/>
    <lineage>
        <taxon>Eukaryota</taxon>
        <taxon>Metazoa</taxon>
        <taxon>Ecdysozoa</taxon>
        <taxon>Arthropoda</taxon>
        <taxon>Hexapoda</taxon>
        <taxon>Insecta</taxon>
        <taxon>Pterygota</taxon>
        <taxon>Neoptera</taxon>
        <taxon>Endopterygota</taxon>
        <taxon>Coleoptera</taxon>
        <taxon>Polyphaga</taxon>
        <taxon>Elateriformia</taxon>
        <taxon>Elateroidea</taxon>
        <taxon>Elateridae</taxon>
        <taxon>Agrypninae</taxon>
        <taxon>Pyrophorini</taxon>
        <taxon>Ignelater</taxon>
    </lineage>
</organism>
<evidence type="ECO:0000313" key="3">
    <source>
        <dbReference type="Proteomes" id="UP000801492"/>
    </source>
</evidence>
<dbReference type="AlphaFoldDB" id="A0A8K0DN52"/>
<accession>A0A8K0DN52</accession>